<accession>A0A3A3FFE8</accession>
<comment type="similarity">
    <text evidence="1">Belongs to the HipA Ser/Thr kinase family.</text>
</comment>
<protein>
    <submittedName>
        <fullName evidence="5">Type II toxin-antitoxin system HipA family toxin</fullName>
    </submittedName>
</protein>
<evidence type="ECO:0000256" key="2">
    <source>
        <dbReference type="ARBA" id="ARBA00022679"/>
    </source>
</evidence>
<keyword evidence="3" id="KW-0418">Kinase</keyword>
<reference evidence="6" key="1">
    <citation type="submission" date="2018-09" db="EMBL/GenBank/DDBJ databases">
        <authorList>
            <person name="Zhu H."/>
        </authorList>
    </citation>
    <scope>NUCLEOTIDE SEQUENCE [LARGE SCALE GENOMIC DNA]</scope>
    <source>
        <strain evidence="6">K1R23-30</strain>
    </source>
</reference>
<keyword evidence="2" id="KW-0808">Transferase</keyword>
<keyword evidence="6" id="KW-1185">Reference proteome</keyword>
<evidence type="ECO:0000256" key="3">
    <source>
        <dbReference type="ARBA" id="ARBA00022777"/>
    </source>
</evidence>
<gene>
    <name evidence="5" type="ORF">D3871_25845</name>
</gene>
<comment type="caution">
    <text evidence="5">The sequence shown here is derived from an EMBL/GenBank/DDBJ whole genome shotgun (WGS) entry which is preliminary data.</text>
</comment>
<name>A0A3A3FFE8_9BURK</name>
<organism evidence="5 6">
    <name type="scientific">Noviherbaspirillum saxi</name>
    <dbReference type="NCBI Taxonomy" id="2320863"/>
    <lineage>
        <taxon>Bacteria</taxon>
        <taxon>Pseudomonadati</taxon>
        <taxon>Pseudomonadota</taxon>
        <taxon>Betaproteobacteria</taxon>
        <taxon>Burkholderiales</taxon>
        <taxon>Oxalobacteraceae</taxon>
        <taxon>Noviherbaspirillum</taxon>
    </lineage>
</organism>
<dbReference type="EMBL" id="QYUO01000003">
    <property type="protein sequence ID" value="RJF92076.1"/>
    <property type="molecule type" value="Genomic_DNA"/>
</dbReference>
<dbReference type="InterPro" id="IPR052028">
    <property type="entry name" value="HipA_Ser/Thr_kinase"/>
</dbReference>
<evidence type="ECO:0000259" key="4">
    <source>
        <dbReference type="Pfam" id="PF07804"/>
    </source>
</evidence>
<evidence type="ECO:0000313" key="6">
    <source>
        <dbReference type="Proteomes" id="UP000265955"/>
    </source>
</evidence>
<dbReference type="GO" id="GO:0004674">
    <property type="term" value="F:protein serine/threonine kinase activity"/>
    <property type="evidence" value="ECO:0007669"/>
    <property type="project" value="TreeGrafter"/>
</dbReference>
<dbReference type="PANTHER" id="PTHR37419">
    <property type="entry name" value="SERINE/THREONINE-PROTEIN KINASE TOXIN HIPA"/>
    <property type="match status" value="1"/>
</dbReference>
<evidence type="ECO:0000313" key="5">
    <source>
        <dbReference type="EMBL" id="RJF92076.1"/>
    </source>
</evidence>
<dbReference type="OrthoDB" id="9805913at2"/>
<sequence>MENCIVFNYTDPAMPVPVARFVLDANGNGLLAYGKSYRAVDNPLPLDPIHLPVSSITHHVPRHPDGSYGVISDAGPDAWDVKLTASICRVTRQRVPETPVDWLLRSWHYGAGCLGFSAGADTPPRLGVAPESVSRLSARVVTAIEKLSTRADNDLDHEAIRLALPGASLGGVRPKTVVMHGGREYIAKFSRQDDRFDVPAVEYATLMLACRAGVHLPEFELMEIGGRSVLLIERFDRKDDGKRVHYISANSLIGIGSLTDNDYKTRYSYGGIAEAMRGINDEVVPDSHELFRRMVVHILVGNVDHHMRNHGLILTENSKYRLSPAFDIIPHLDAVVMPQSIGVGALGRASTMENAMSQRGRFQLTHNEAVEIIKEVRAVAAGWVSIFREAGVSDRDIILLRPCFSVAEEADRPVIAVAPRQDEDDTSENVKMR</sequence>
<feature type="domain" description="HipA-like C-terminal" evidence="4">
    <location>
        <begin position="168"/>
        <end position="383"/>
    </location>
</feature>
<dbReference type="Pfam" id="PF07804">
    <property type="entry name" value="HipA_C"/>
    <property type="match status" value="1"/>
</dbReference>
<dbReference type="RefSeq" id="WP_119771961.1">
    <property type="nucleotide sequence ID" value="NZ_QYUO01000003.1"/>
</dbReference>
<evidence type="ECO:0000256" key="1">
    <source>
        <dbReference type="ARBA" id="ARBA00010164"/>
    </source>
</evidence>
<dbReference type="Proteomes" id="UP000265955">
    <property type="component" value="Unassembled WGS sequence"/>
</dbReference>
<dbReference type="AlphaFoldDB" id="A0A3A3FFE8"/>
<dbReference type="Gene3D" id="1.10.1070.20">
    <property type="match status" value="1"/>
</dbReference>
<proteinExistence type="inferred from homology"/>
<dbReference type="InterPro" id="IPR012893">
    <property type="entry name" value="HipA-like_C"/>
</dbReference>
<dbReference type="GO" id="GO:0005829">
    <property type="term" value="C:cytosol"/>
    <property type="evidence" value="ECO:0007669"/>
    <property type="project" value="TreeGrafter"/>
</dbReference>
<dbReference type="PANTHER" id="PTHR37419:SF8">
    <property type="entry name" value="TOXIN YJJJ"/>
    <property type="match status" value="1"/>
</dbReference>